<keyword evidence="7" id="KW-0520">NAD</keyword>
<evidence type="ECO:0000256" key="6">
    <source>
        <dbReference type="ARBA" id="ARBA00023136"/>
    </source>
</evidence>
<sequence>MMKLFLFLLYFVSLILPFVCVLVSVAFYTLVERKVLGYIMIRKGPNKVGYSGIMQPFSDAGKLFSKEYVMPGFANVVPFVLCPAVILFTSMMLWFLYPYSYVSMVFTCGIVQFLVTSGIHVYGVMVAGWSSNSKYSLLGAVRGVAQSISYEVPMTFVVLMVAFCIGSLWLQEVKMGQENMFSILTMSLLSSGVWVTCMLAETNRAPFDFVEGESELVSGFNVEYSSGGFAMIFMAEYGAMLFNSIFFITIFLGGNELLMSVSTMVWVLFFVWIRGTVPRIRYDQLMGLCWKVLLSVVLSMTGFVAIISFFF</sequence>
<name>I6QIV8_PERVI</name>
<proteinExistence type="inferred from homology"/>
<organism evidence="10">
    <name type="scientific">Perna viridis</name>
    <name type="common">Asian green mussel</name>
    <name type="synonym">Mytilus viridis</name>
    <dbReference type="NCBI Taxonomy" id="73031"/>
    <lineage>
        <taxon>Eukaryota</taxon>
        <taxon>Metazoa</taxon>
        <taxon>Spiralia</taxon>
        <taxon>Lophotrochozoa</taxon>
        <taxon>Mollusca</taxon>
        <taxon>Bivalvia</taxon>
        <taxon>Autobranchia</taxon>
        <taxon>Pteriomorphia</taxon>
        <taxon>Mytilida</taxon>
        <taxon>Mytiloidea</taxon>
        <taxon>Mytilidae</taxon>
        <taxon>Mytilinae</taxon>
        <taxon>Perna</taxon>
    </lineage>
</organism>
<feature type="transmembrane region" description="Helical" evidence="9">
    <location>
        <begin position="257"/>
        <end position="277"/>
    </location>
</feature>
<keyword evidence="4 7" id="KW-0812">Transmembrane</keyword>
<accession>I6QIV8</accession>
<feature type="transmembrane region" description="Helical" evidence="9">
    <location>
        <begin position="6"/>
        <end position="31"/>
    </location>
</feature>
<dbReference type="HAMAP" id="MF_01350">
    <property type="entry name" value="NDH1_NuoH"/>
    <property type="match status" value="1"/>
</dbReference>
<evidence type="ECO:0000256" key="1">
    <source>
        <dbReference type="ARBA" id="ARBA00004141"/>
    </source>
</evidence>
<evidence type="ECO:0000256" key="3">
    <source>
        <dbReference type="ARBA" id="ARBA00021009"/>
    </source>
</evidence>
<dbReference type="Pfam" id="PF00146">
    <property type="entry name" value="NADHdh"/>
    <property type="match status" value="1"/>
</dbReference>
<gene>
    <name evidence="10" type="primary">nad1</name>
</gene>
<evidence type="ECO:0000256" key="4">
    <source>
        <dbReference type="ARBA" id="ARBA00022692"/>
    </source>
</evidence>
<feature type="transmembrane region" description="Helical" evidence="9">
    <location>
        <begin position="72"/>
        <end position="97"/>
    </location>
</feature>
<dbReference type="EMBL" id="JQ970425">
    <property type="protein sequence ID" value="AFK75948.1"/>
    <property type="molecule type" value="Genomic_DNA"/>
</dbReference>
<feature type="transmembrane region" description="Helical" evidence="9">
    <location>
        <begin position="289"/>
        <end position="310"/>
    </location>
</feature>
<feature type="transmembrane region" description="Helical" evidence="9">
    <location>
        <begin position="181"/>
        <end position="200"/>
    </location>
</feature>
<dbReference type="AlphaFoldDB" id="I6QIV8"/>
<evidence type="ECO:0000256" key="9">
    <source>
        <dbReference type="SAM" id="Phobius"/>
    </source>
</evidence>
<dbReference type="GO" id="GO:0005743">
    <property type="term" value="C:mitochondrial inner membrane"/>
    <property type="evidence" value="ECO:0007669"/>
    <property type="project" value="UniProtKB-SubCell"/>
</dbReference>
<dbReference type="PANTHER" id="PTHR11432">
    <property type="entry name" value="NADH DEHYDROGENASE SUBUNIT 1"/>
    <property type="match status" value="1"/>
</dbReference>
<evidence type="ECO:0000256" key="7">
    <source>
        <dbReference type="RuleBase" id="RU000471"/>
    </source>
</evidence>
<feature type="transmembrane region" description="Helical" evidence="9">
    <location>
        <begin position="148"/>
        <end position="169"/>
    </location>
</feature>
<keyword evidence="8" id="KW-0830">Ubiquinone</keyword>
<comment type="catalytic activity">
    <reaction evidence="8">
        <text>a ubiquinone + NADH + 5 H(+)(in) = a ubiquinol + NAD(+) + 4 H(+)(out)</text>
        <dbReference type="Rhea" id="RHEA:29091"/>
        <dbReference type="Rhea" id="RHEA-COMP:9565"/>
        <dbReference type="Rhea" id="RHEA-COMP:9566"/>
        <dbReference type="ChEBI" id="CHEBI:15378"/>
        <dbReference type="ChEBI" id="CHEBI:16389"/>
        <dbReference type="ChEBI" id="CHEBI:17976"/>
        <dbReference type="ChEBI" id="CHEBI:57540"/>
        <dbReference type="ChEBI" id="CHEBI:57945"/>
        <dbReference type="EC" id="7.1.1.2"/>
    </reaction>
</comment>
<comment type="subcellular location">
    <subcellularLocation>
        <location evidence="1">Membrane</location>
        <topology evidence="1">Multi-pass membrane protein</topology>
    </subcellularLocation>
    <subcellularLocation>
        <location evidence="7">Mitochondrion inner membrane</location>
        <topology evidence="7">Multi-pass membrane protein</topology>
    </subcellularLocation>
</comment>
<dbReference type="PANTHER" id="PTHR11432:SF3">
    <property type="entry name" value="NADH-UBIQUINONE OXIDOREDUCTASE CHAIN 1"/>
    <property type="match status" value="1"/>
</dbReference>
<evidence type="ECO:0000313" key="10">
    <source>
        <dbReference type="EMBL" id="AFK75948.1"/>
    </source>
</evidence>
<protein>
    <recommendedName>
        <fullName evidence="3 8">NADH-ubiquinone oxidoreductase chain 1</fullName>
        <ecNumber evidence="8">7.1.1.2</ecNumber>
    </recommendedName>
</protein>
<dbReference type="GO" id="GO:0008137">
    <property type="term" value="F:NADH dehydrogenase (ubiquinone) activity"/>
    <property type="evidence" value="ECO:0007669"/>
    <property type="project" value="UniProtKB-EC"/>
</dbReference>
<evidence type="ECO:0000256" key="2">
    <source>
        <dbReference type="ARBA" id="ARBA00010535"/>
    </source>
</evidence>
<dbReference type="GO" id="GO:0003954">
    <property type="term" value="F:NADH dehydrogenase activity"/>
    <property type="evidence" value="ECO:0007669"/>
    <property type="project" value="TreeGrafter"/>
</dbReference>
<keyword evidence="5 9" id="KW-1133">Transmembrane helix</keyword>
<feature type="transmembrane region" description="Helical" evidence="9">
    <location>
        <begin position="103"/>
        <end position="127"/>
    </location>
</feature>
<dbReference type="InterPro" id="IPR001694">
    <property type="entry name" value="NADH_UbQ_OxRdtase_su1/FPO"/>
</dbReference>
<dbReference type="GO" id="GO:0009060">
    <property type="term" value="P:aerobic respiration"/>
    <property type="evidence" value="ECO:0007669"/>
    <property type="project" value="TreeGrafter"/>
</dbReference>
<evidence type="ECO:0000256" key="5">
    <source>
        <dbReference type="ARBA" id="ARBA00022989"/>
    </source>
</evidence>
<keyword evidence="6 9" id="KW-0472">Membrane</keyword>
<evidence type="ECO:0000256" key="8">
    <source>
        <dbReference type="RuleBase" id="RU000473"/>
    </source>
</evidence>
<dbReference type="InterPro" id="IPR018086">
    <property type="entry name" value="NADH_UbQ_OxRdtase_su1_CS"/>
</dbReference>
<reference evidence="10" key="1">
    <citation type="journal article" date="2012" name="Mitochondrial DNA">
        <title>Complete mitochondrial genome of the Asian green mussel Perna viridis (Bivalvia, Mytilidae).</title>
        <authorList>
            <person name="Li X."/>
            <person name="Wu X."/>
            <person name="Yu Z."/>
        </authorList>
    </citation>
    <scope>NUCLEOTIDE SEQUENCE</scope>
</reference>
<feature type="transmembrane region" description="Helical" evidence="9">
    <location>
        <begin position="229"/>
        <end position="251"/>
    </location>
</feature>
<keyword evidence="8 10" id="KW-0496">Mitochondrion</keyword>
<comment type="similarity">
    <text evidence="2 7">Belongs to the complex I subunit 1 family.</text>
</comment>
<dbReference type="EC" id="7.1.1.2" evidence="8"/>
<geneLocation type="mitochondrion" evidence="10"/>
<dbReference type="PROSITE" id="PS00668">
    <property type="entry name" value="COMPLEX1_ND1_2"/>
    <property type="match status" value="1"/>
</dbReference>